<dbReference type="EMBL" id="JAGQLG010000035">
    <property type="protein sequence ID" value="MCA9381978.1"/>
    <property type="molecule type" value="Genomic_DNA"/>
</dbReference>
<comment type="caution">
    <text evidence="2">The sequence shown here is derived from an EMBL/GenBank/DDBJ whole genome shotgun (WGS) entry which is preliminary data.</text>
</comment>
<evidence type="ECO:0000259" key="1">
    <source>
        <dbReference type="PROSITE" id="PS50943"/>
    </source>
</evidence>
<dbReference type="GO" id="GO:0003677">
    <property type="term" value="F:DNA binding"/>
    <property type="evidence" value="ECO:0007669"/>
    <property type="project" value="InterPro"/>
</dbReference>
<dbReference type="PROSITE" id="PS50943">
    <property type="entry name" value="HTH_CROC1"/>
    <property type="match status" value="1"/>
</dbReference>
<accession>A0A955L337</accession>
<dbReference type="AlphaFoldDB" id="A0A955L337"/>
<reference evidence="2" key="2">
    <citation type="journal article" date="2021" name="Microbiome">
        <title>Successional dynamics and alternative stable states in a saline activated sludge microbial community over 9 years.</title>
        <authorList>
            <person name="Wang Y."/>
            <person name="Ye J."/>
            <person name="Ju F."/>
            <person name="Liu L."/>
            <person name="Boyd J.A."/>
            <person name="Deng Y."/>
            <person name="Parks D.H."/>
            <person name="Jiang X."/>
            <person name="Yin X."/>
            <person name="Woodcroft B.J."/>
            <person name="Tyson G.W."/>
            <person name="Hugenholtz P."/>
            <person name="Polz M.F."/>
            <person name="Zhang T."/>
        </authorList>
    </citation>
    <scope>NUCLEOTIDE SEQUENCE</scope>
    <source>
        <strain evidence="2">HKST-UBA10</strain>
    </source>
</reference>
<evidence type="ECO:0000313" key="3">
    <source>
        <dbReference type="Proteomes" id="UP000782843"/>
    </source>
</evidence>
<sequence length="217" mass="25386">EIDASFGSLSRIENDQTNPTKETLMKIAKVLNLREDEISYLLGVSDGPVSEETIENAVKFVSRFLNPDERLFYLVDDTWTLLYYSEGMRKLLDIDPQIAELVLGKNILELCLSPDFPLARLFSKHNYDEFISNQVDFFLEESGYRRMEPWFEKLVNKLNMYPEFKSAWKDRERKTVANSLERTFQISMGGADINVAYTKTRLEQFPRIGIIEWELKM</sequence>
<proteinExistence type="predicted"/>
<dbReference type="InterPro" id="IPR001387">
    <property type="entry name" value="Cro/C1-type_HTH"/>
</dbReference>
<evidence type="ECO:0000313" key="2">
    <source>
        <dbReference type="EMBL" id="MCA9381978.1"/>
    </source>
</evidence>
<protein>
    <submittedName>
        <fullName evidence="2">Helix-turn-helix domain-containing protein</fullName>
    </submittedName>
</protein>
<dbReference type="Gene3D" id="3.30.450.180">
    <property type="match status" value="1"/>
</dbReference>
<dbReference type="SUPFAM" id="SSF47413">
    <property type="entry name" value="lambda repressor-like DNA-binding domains"/>
    <property type="match status" value="1"/>
</dbReference>
<feature type="domain" description="HTH cro/C1-type" evidence="1">
    <location>
        <begin position="5"/>
        <end position="38"/>
    </location>
</feature>
<dbReference type="Proteomes" id="UP000782843">
    <property type="component" value="Unassembled WGS sequence"/>
</dbReference>
<organism evidence="2 3">
    <name type="scientific">Candidatus Dojkabacteria bacterium</name>
    <dbReference type="NCBI Taxonomy" id="2099670"/>
    <lineage>
        <taxon>Bacteria</taxon>
        <taxon>Candidatus Dojkabacteria</taxon>
    </lineage>
</organism>
<dbReference type="Gene3D" id="1.10.260.40">
    <property type="entry name" value="lambda repressor-like DNA-binding domains"/>
    <property type="match status" value="1"/>
</dbReference>
<gene>
    <name evidence="2" type="ORF">KC660_01065</name>
</gene>
<name>A0A955L337_9BACT</name>
<dbReference type="CDD" id="cd00093">
    <property type="entry name" value="HTH_XRE"/>
    <property type="match status" value="1"/>
</dbReference>
<feature type="non-terminal residue" evidence="2">
    <location>
        <position position="1"/>
    </location>
</feature>
<dbReference type="InterPro" id="IPR010982">
    <property type="entry name" value="Lambda_DNA-bd_dom_sf"/>
</dbReference>
<reference evidence="2" key="1">
    <citation type="submission" date="2020-04" db="EMBL/GenBank/DDBJ databases">
        <authorList>
            <person name="Zhang T."/>
        </authorList>
    </citation>
    <scope>NUCLEOTIDE SEQUENCE</scope>
    <source>
        <strain evidence="2">HKST-UBA10</strain>
    </source>
</reference>
<dbReference type="Pfam" id="PF01381">
    <property type="entry name" value="HTH_3"/>
    <property type="match status" value="1"/>
</dbReference>